<dbReference type="Pfam" id="PF16925">
    <property type="entry name" value="TetR_C_13"/>
    <property type="match status" value="1"/>
</dbReference>
<keyword evidence="7" id="KW-1185">Reference proteome</keyword>
<evidence type="ECO:0000313" key="7">
    <source>
        <dbReference type="Proteomes" id="UP000636458"/>
    </source>
</evidence>
<accession>A0A934SLK9</accession>
<dbReference type="Proteomes" id="UP000636458">
    <property type="component" value="Unassembled WGS sequence"/>
</dbReference>
<dbReference type="PROSITE" id="PS50977">
    <property type="entry name" value="HTH_TETR_2"/>
    <property type="match status" value="1"/>
</dbReference>
<proteinExistence type="predicted"/>
<reference evidence="6" key="1">
    <citation type="submission" date="2021-01" db="EMBL/GenBank/DDBJ databases">
        <title>Lacisediminihabitans sp. nov. strain G11-30, isolated from Antarctic Soil.</title>
        <authorList>
            <person name="Li J."/>
        </authorList>
    </citation>
    <scope>NUCLEOTIDE SEQUENCE</scope>
    <source>
        <strain evidence="6">G11-30</strain>
    </source>
</reference>
<organism evidence="6 7">
    <name type="scientific">Lacisediminihabitans changchengi</name>
    <dbReference type="NCBI Taxonomy" id="2787634"/>
    <lineage>
        <taxon>Bacteria</taxon>
        <taxon>Bacillati</taxon>
        <taxon>Actinomycetota</taxon>
        <taxon>Actinomycetes</taxon>
        <taxon>Micrococcales</taxon>
        <taxon>Microbacteriaceae</taxon>
        <taxon>Lacisediminihabitans</taxon>
    </lineage>
</organism>
<evidence type="ECO:0000256" key="4">
    <source>
        <dbReference type="PROSITE-ProRule" id="PRU00335"/>
    </source>
</evidence>
<gene>
    <name evidence="6" type="ORF">IV501_08085</name>
</gene>
<keyword evidence="2 4" id="KW-0238">DNA-binding</keyword>
<dbReference type="SUPFAM" id="SSF48498">
    <property type="entry name" value="Tetracyclin repressor-like, C-terminal domain"/>
    <property type="match status" value="1"/>
</dbReference>
<dbReference type="GO" id="GO:0003677">
    <property type="term" value="F:DNA binding"/>
    <property type="evidence" value="ECO:0007669"/>
    <property type="project" value="UniProtKB-UniRule"/>
</dbReference>
<keyword evidence="3" id="KW-0804">Transcription</keyword>
<dbReference type="PANTHER" id="PTHR47506:SF1">
    <property type="entry name" value="HTH-TYPE TRANSCRIPTIONAL REGULATOR YJDC"/>
    <property type="match status" value="1"/>
</dbReference>
<evidence type="ECO:0000313" key="6">
    <source>
        <dbReference type="EMBL" id="MBK4347590.1"/>
    </source>
</evidence>
<dbReference type="InterPro" id="IPR011075">
    <property type="entry name" value="TetR_C"/>
</dbReference>
<dbReference type="Pfam" id="PF00440">
    <property type="entry name" value="TetR_N"/>
    <property type="match status" value="1"/>
</dbReference>
<dbReference type="InterPro" id="IPR036271">
    <property type="entry name" value="Tet_transcr_reg_TetR-rel_C_sf"/>
</dbReference>
<protein>
    <submittedName>
        <fullName evidence="6">TetR/AcrR family transcriptional regulator</fullName>
    </submittedName>
</protein>
<dbReference type="EMBL" id="JAEPES010000002">
    <property type="protein sequence ID" value="MBK4347590.1"/>
    <property type="molecule type" value="Genomic_DNA"/>
</dbReference>
<comment type="caution">
    <text evidence="6">The sequence shown here is derived from an EMBL/GenBank/DDBJ whole genome shotgun (WGS) entry which is preliminary data.</text>
</comment>
<evidence type="ECO:0000256" key="2">
    <source>
        <dbReference type="ARBA" id="ARBA00023125"/>
    </source>
</evidence>
<dbReference type="SUPFAM" id="SSF46689">
    <property type="entry name" value="Homeodomain-like"/>
    <property type="match status" value="1"/>
</dbReference>
<dbReference type="Gene3D" id="1.10.357.10">
    <property type="entry name" value="Tetracycline Repressor, domain 2"/>
    <property type="match status" value="1"/>
</dbReference>
<evidence type="ECO:0000256" key="1">
    <source>
        <dbReference type="ARBA" id="ARBA00023015"/>
    </source>
</evidence>
<keyword evidence="1" id="KW-0805">Transcription regulation</keyword>
<dbReference type="InterPro" id="IPR001647">
    <property type="entry name" value="HTH_TetR"/>
</dbReference>
<name>A0A934SLK9_9MICO</name>
<dbReference type="PRINTS" id="PR00455">
    <property type="entry name" value="HTHTETR"/>
</dbReference>
<feature type="DNA-binding region" description="H-T-H motif" evidence="4">
    <location>
        <begin position="48"/>
        <end position="67"/>
    </location>
</feature>
<sequence length="205" mass="22346">MPVVDSDPTTQRALGYPPRRVVPPAAAKLRILATADRLFYDEGIRSVGIDRLISESEVTKATFYKHYGSKDRLILEYVKSRHRAEVAVTEQVIDQAQTPKDAVQALVAALVADIQRPDFRGCAFINAAAEFGDEGHPVRETVNEHRDWYTDTLAALFSRLGHPLPGDAADDFILARDGAMAGGYAGDAIAASTALQRASVRILDI</sequence>
<evidence type="ECO:0000256" key="3">
    <source>
        <dbReference type="ARBA" id="ARBA00023163"/>
    </source>
</evidence>
<feature type="domain" description="HTH tetR-type" evidence="5">
    <location>
        <begin position="25"/>
        <end position="85"/>
    </location>
</feature>
<dbReference type="PANTHER" id="PTHR47506">
    <property type="entry name" value="TRANSCRIPTIONAL REGULATORY PROTEIN"/>
    <property type="match status" value="1"/>
</dbReference>
<evidence type="ECO:0000259" key="5">
    <source>
        <dbReference type="PROSITE" id="PS50977"/>
    </source>
</evidence>
<dbReference type="InterPro" id="IPR009057">
    <property type="entry name" value="Homeodomain-like_sf"/>
</dbReference>
<dbReference type="RefSeq" id="WP_200555988.1">
    <property type="nucleotide sequence ID" value="NZ_JAEPES010000002.1"/>
</dbReference>
<dbReference type="AlphaFoldDB" id="A0A934SLK9"/>